<feature type="signal peptide" evidence="2">
    <location>
        <begin position="1"/>
        <end position="24"/>
    </location>
</feature>
<proteinExistence type="inferred from homology"/>
<sequence>MARSRLRSIITTIVAMMLTTSAISQTIDPELRAALKQNVNESSSFEDRFDAEVWLVDMSGRMSRYIKDPQQRLELLRKVHREATKAGVEPELVLSVIHIESHFDRFAISRVGAQGLMQVMPFWKSEIGRPTDNLTNVDTNLRYGCTILKHYIDREKGDLIRALARYNGSLGKTWYPEKVLTAWEKYWFVNNI</sequence>
<evidence type="ECO:0000256" key="2">
    <source>
        <dbReference type="SAM" id="SignalP"/>
    </source>
</evidence>
<name>A0A9E8KR97_9ALTE</name>
<protein>
    <submittedName>
        <fullName evidence="4">Lytic transglycosylase domain-containing protein</fullName>
    </submittedName>
</protein>
<dbReference type="KEGG" id="asem:NNL22_04235"/>
<reference evidence="4" key="1">
    <citation type="submission" date="2022-07" db="EMBL/GenBank/DDBJ databases">
        <title>Alkalimarinus sp. nov., isolated from gut of a Alitta virens.</title>
        <authorList>
            <person name="Yang A.I."/>
            <person name="Shin N.-R."/>
        </authorList>
    </citation>
    <scope>NUCLEOTIDE SEQUENCE</scope>
    <source>
        <strain evidence="4">FA028</strain>
    </source>
</reference>
<dbReference type="CDD" id="cd00254">
    <property type="entry name" value="LT-like"/>
    <property type="match status" value="1"/>
</dbReference>
<dbReference type="Proteomes" id="UP001164472">
    <property type="component" value="Chromosome"/>
</dbReference>
<dbReference type="RefSeq" id="WP_251811551.1">
    <property type="nucleotide sequence ID" value="NZ_CP101527.1"/>
</dbReference>
<gene>
    <name evidence="4" type="ORF">NNL22_04235</name>
</gene>
<feature type="domain" description="Transglycosylase SLT" evidence="3">
    <location>
        <begin position="81"/>
        <end position="174"/>
    </location>
</feature>
<dbReference type="InterPro" id="IPR023346">
    <property type="entry name" value="Lysozyme-like_dom_sf"/>
</dbReference>
<dbReference type="EMBL" id="CP101527">
    <property type="protein sequence ID" value="UZW75802.1"/>
    <property type="molecule type" value="Genomic_DNA"/>
</dbReference>
<dbReference type="Pfam" id="PF01464">
    <property type="entry name" value="SLT"/>
    <property type="match status" value="1"/>
</dbReference>
<dbReference type="PANTHER" id="PTHR37423:SF2">
    <property type="entry name" value="MEMBRANE-BOUND LYTIC MUREIN TRANSGLYCOSYLASE C"/>
    <property type="match status" value="1"/>
</dbReference>
<keyword evidence="5" id="KW-1185">Reference proteome</keyword>
<dbReference type="SUPFAM" id="SSF53955">
    <property type="entry name" value="Lysozyme-like"/>
    <property type="match status" value="1"/>
</dbReference>
<feature type="chain" id="PRO_5039001900" evidence="2">
    <location>
        <begin position="25"/>
        <end position="192"/>
    </location>
</feature>
<organism evidence="4 5">
    <name type="scientific">Alkalimarinus sediminis</name>
    <dbReference type="NCBI Taxonomy" id="1632866"/>
    <lineage>
        <taxon>Bacteria</taxon>
        <taxon>Pseudomonadati</taxon>
        <taxon>Pseudomonadota</taxon>
        <taxon>Gammaproteobacteria</taxon>
        <taxon>Alteromonadales</taxon>
        <taxon>Alteromonadaceae</taxon>
        <taxon>Alkalimarinus</taxon>
    </lineage>
</organism>
<evidence type="ECO:0000259" key="3">
    <source>
        <dbReference type="Pfam" id="PF01464"/>
    </source>
</evidence>
<dbReference type="InterPro" id="IPR008258">
    <property type="entry name" value="Transglycosylase_SLT_dom_1"/>
</dbReference>
<keyword evidence="2" id="KW-0732">Signal</keyword>
<evidence type="ECO:0000313" key="4">
    <source>
        <dbReference type="EMBL" id="UZW75802.1"/>
    </source>
</evidence>
<accession>A0A9E8KR97</accession>
<dbReference type="AlphaFoldDB" id="A0A9E8KR97"/>
<evidence type="ECO:0000313" key="5">
    <source>
        <dbReference type="Proteomes" id="UP001164472"/>
    </source>
</evidence>
<comment type="similarity">
    <text evidence="1">Belongs to the transglycosylase Slt family.</text>
</comment>
<dbReference type="PANTHER" id="PTHR37423">
    <property type="entry name" value="SOLUBLE LYTIC MUREIN TRANSGLYCOSYLASE-RELATED"/>
    <property type="match status" value="1"/>
</dbReference>
<evidence type="ECO:0000256" key="1">
    <source>
        <dbReference type="ARBA" id="ARBA00007734"/>
    </source>
</evidence>
<dbReference type="Gene3D" id="1.10.530.10">
    <property type="match status" value="1"/>
</dbReference>